<organism evidence="6 7">
    <name type="scientific">[Clostridium] citroniae WAL-17108</name>
    <dbReference type="NCBI Taxonomy" id="742733"/>
    <lineage>
        <taxon>Bacteria</taxon>
        <taxon>Bacillati</taxon>
        <taxon>Bacillota</taxon>
        <taxon>Clostridia</taxon>
        <taxon>Lachnospirales</taxon>
        <taxon>Lachnospiraceae</taxon>
        <taxon>Enterocloster</taxon>
    </lineage>
</organism>
<dbReference type="Proteomes" id="UP000003763">
    <property type="component" value="Unassembled WGS sequence"/>
</dbReference>
<evidence type="ECO:0000256" key="4">
    <source>
        <dbReference type="SAM" id="MobiDB-lite"/>
    </source>
</evidence>
<accession>G5HIA2</accession>
<evidence type="ECO:0000256" key="3">
    <source>
        <dbReference type="ARBA" id="ARBA00022729"/>
    </source>
</evidence>
<dbReference type="PANTHER" id="PTHR33376:SF7">
    <property type="entry name" value="C4-DICARBOXYLATE-BINDING PROTEIN DCTB"/>
    <property type="match status" value="1"/>
</dbReference>
<dbReference type="GO" id="GO:0055085">
    <property type="term" value="P:transmembrane transport"/>
    <property type="evidence" value="ECO:0007669"/>
    <property type="project" value="InterPro"/>
</dbReference>
<dbReference type="CDD" id="cd13603">
    <property type="entry name" value="PBP2_TRAP_Siap_TeaA_like"/>
    <property type="match status" value="1"/>
</dbReference>
<evidence type="ECO:0000313" key="7">
    <source>
        <dbReference type="Proteomes" id="UP000003763"/>
    </source>
</evidence>
<dbReference type="NCBIfam" id="NF037995">
    <property type="entry name" value="TRAP_S1"/>
    <property type="match status" value="1"/>
</dbReference>
<feature type="compositionally biased region" description="Polar residues" evidence="4">
    <location>
        <begin position="28"/>
        <end position="49"/>
    </location>
</feature>
<comment type="similarity">
    <text evidence="1">Belongs to the bacterial solute-binding protein 7 family.</text>
</comment>
<dbReference type="PROSITE" id="PS51257">
    <property type="entry name" value="PROKAR_LIPOPROTEIN"/>
    <property type="match status" value="1"/>
</dbReference>
<dbReference type="Pfam" id="PF03480">
    <property type="entry name" value="DctP"/>
    <property type="match status" value="1"/>
</dbReference>
<dbReference type="PANTHER" id="PTHR33376">
    <property type="match status" value="1"/>
</dbReference>
<reference evidence="6 7" key="1">
    <citation type="submission" date="2011-08" db="EMBL/GenBank/DDBJ databases">
        <title>The Genome Sequence of Clostridium citroniae WAL-17108.</title>
        <authorList>
            <consortium name="The Broad Institute Genome Sequencing Platform"/>
            <person name="Earl A."/>
            <person name="Ward D."/>
            <person name="Feldgarden M."/>
            <person name="Gevers D."/>
            <person name="Finegold S.M."/>
            <person name="Summanen P.H."/>
            <person name="Molitoris D.R."/>
            <person name="Vaisanen M.L."/>
            <person name="Daigneault M."/>
            <person name="Allen-Vercoe E."/>
            <person name="Young S.K."/>
            <person name="Zeng Q."/>
            <person name="Gargeya S."/>
            <person name="Fitzgerald M."/>
            <person name="Haas B."/>
            <person name="Abouelleil A."/>
            <person name="Alvarado L."/>
            <person name="Arachchi H.M."/>
            <person name="Berlin A."/>
            <person name="Brown A."/>
            <person name="Chapman S.B."/>
            <person name="Chen Z."/>
            <person name="Dunbar C."/>
            <person name="Freedman E."/>
            <person name="Gearin G."/>
            <person name="Gellesch M."/>
            <person name="Goldberg J."/>
            <person name="Griggs A."/>
            <person name="Gujja S."/>
            <person name="Heiman D."/>
            <person name="Howarth C."/>
            <person name="Larson L."/>
            <person name="Lui A."/>
            <person name="MacDonald P.J.P."/>
            <person name="Montmayeur A."/>
            <person name="Murphy C."/>
            <person name="Neiman D."/>
            <person name="Pearson M."/>
            <person name="Priest M."/>
            <person name="Roberts A."/>
            <person name="Saif S."/>
            <person name="Shea T."/>
            <person name="Shenoy N."/>
            <person name="Sisk P."/>
            <person name="Stolte C."/>
            <person name="Sykes S."/>
            <person name="Wortman J."/>
            <person name="Nusbaum C."/>
            <person name="Birren B."/>
        </authorList>
    </citation>
    <scope>NUCLEOTIDE SEQUENCE [LARGE SCALE GENOMIC DNA]</scope>
    <source>
        <strain evidence="6 7">WAL-17108</strain>
    </source>
</reference>
<dbReference type="InterPro" id="IPR038404">
    <property type="entry name" value="TRAP_DctP_sf"/>
</dbReference>
<keyword evidence="3 5" id="KW-0732">Signal</keyword>
<dbReference type="eggNOG" id="COG1638">
    <property type="taxonomic scope" value="Bacteria"/>
</dbReference>
<dbReference type="InterPro" id="IPR018389">
    <property type="entry name" value="DctP_fam"/>
</dbReference>
<dbReference type="PATRIC" id="fig|742733.3.peg.2381"/>
<dbReference type="Gene3D" id="3.40.190.170">
    <property type="entry name" value="Bacterial extracellular solute-binding protein, family 7"/>
    <property type="match status" value="1"/>
</dbReference>
<evidence type="ECO:0000256" key="1">
    <source>
        <dbReference type="ARBA" id="ARBA00009023"/>
    </source>
</evidence>
<sequence>MKKLLAVVLSVTMMASLLSACAKSNTAGETTIPSAGESQTEGQKASDSQKAAADPKVTLSYAEVNSETSLMGMTAQKFKEEVERLSGGSVEIQIYAGGVFGAEGDVLDTMTSGGGTVDMTRIATQSLKDYTGINVTNLLTVPYIFNGREHFWKTVETDIGDDILNECHEVGLGIRGLFFAEEGFRNFFFKDKITGIEDLKGKKIRSSTDSTMVGTIEGLGAAPATVAFNELYSALSTGVVDGAEQPIVNYQSNAFNEVAPYMILDGHTFGACMVLITDSAWDKLTPAQQEAVMEAGGIASRYNAGCSQDVEDECKAKLVESGVTFVEVDDLQPWRDACSKIIGEVTEGLDDYMVRIEELGN</sequence>
<dbReference type="HOGENOM" id="CLU_036176_4_1_9"/>
<dbReference type="EMBL" id="ADLJ01000015">
    <property type="protein sequence ID" value="EHE99093.1"/>
    <property type="molecule type" value="Genomic_DNA"/>
</dbReference>
<evidence type="ECO:0000256" key="2">
    <source>
        <dbReference type="ARBA" id="ARBA00022448"/>
    </source>
</evidence>
<gene>
    <name evidence="6" type="ORF">HMPREF9469_02292</name>
</gene>
<feature type="region of interest" description="Disordered" evidence="4">
    <location>
        <begin position="28"/>
        <end position="52"/>
    </location>
</feature>
<proteinExistence type="inferred from homology"/>
<protein>
    <submittedName>
        <fullName evidence="6">Uncharacterized protein</fullName>
    </submittedName>
</protein>
<evidence type="ECO:0000313" key="6">
    <source>
        <dbReference type="EMBL" id="EHE99093.1"/>
    </source>
</evidence>
<comment type="caution">
    <text evidence="6">The sequence shown here is derived from an EMBL/GenBank/DDBJ whole genome shotgun (WGS) entry which is preliminary data.</text>
</comment>
<feature type="chain" id="PRO_5003478190" evidence="5">
    <location>
        <begin position="23"/>
        <end position="361"/>
    </location>
</feature>
<evidence type="ECO:0000256" key="5">
    <source>
        <dbReference type="SAM" id="SignalP"/>
    </source>
</evidence>
<dbReference type="AlphaFoldDB" id="G5HIA2"/>
<dbReference type="RefSeq" id="WP_007862097.1">
    <property type="nucleotide sequence ID" value="NZ_JH376421.1"/>
</dbReference>
<keyword evidence="2" id="KW-0813">Transport</keyword>
<name>G5HIA2_9FIRM</name>
<feature type="signal peptide" evidence="5">
    <location>
        <begin position="1"/>
        <end position="22"/>
    </location>
</feature>